<dbReference type="InterPro" id="IPR005302">
    <property type="entry name" value="MoCF_Sase_C"/>
</dbReference>
<comment type="caution">
    <text evidence="2">The sequence shown here is derived from an EMBL/GenBank/DDBJ whole genome shotgun (WGS) entry which is preliminary data.</text>
</comment>
<dbReference type="Pfam" id="PF03473">
    <property type="entry name" value="MOSC"/>
    <property type="match status" value="1"/>
</dbReference>
<dbReference type="PANTHER" id="PTHR30212">
    <property type="entry name" value="PROTEIN YIIM"/>
    <property type="match status" value="1"/>
</dbReference>
<evidence type="ECO:0000259" key="1">
    <source>
        <dbReference type="PROSITE" id="PS51340"/>
    </source>
</evidence>
<feature type="domain" description="MOSC" evidence="1">
    <location>
        <begin position="28"/>
        <end position="162"/>
    </location>
</feature>
<evidence type="ECO:0000313" key="3">
    <source>
        <dbReference type="Proteomes" id="UP001166291"/>
    </source>
</evidence>
<evidence type="ECO:0000313" key="2">
    <source>
        <dbReference type="EMBL" id="MBW2939985.1"/>
    </source>
</evidence>
<gene>
    <name evidence="2" type="ORF">KXJ70_04325</name>
</gene>
<sequence length="210" mass="23397">MKLVSINRAQKQQIEFDGKLVETGIFKKPVASSVYVSSAGIESDNIVDLSVHGGADQAVYLYSQEDYQWWADFLGRELEPGLFGENLTTQGIDLRELVIGDRLMIGNTILEISAPRTPCFKLAVRMGDSKFAKQFIFAGRPGAYARVLRDGNISAGDPIILVKTDQAYAGVLEVFELWHAKQRCPQLIRKALASPISNYHRSVIHDWPLT</sequence>
<name>A0ABS6VQE2_9GAMM</name>
<dbReference type="Proteomes" id="UP001166291">
    <property type="component" value="Unassembled WGS sequence"/>
</dbReference>
<dbReference type="PANTHER" id="PTHR30212:SF2">
    <property type="entry name" value="PROTEIN YIIM"/>
    <property type="match status" value="1"/>
</dbReference>
<dbReference type="EMBL" id="JAHWDQ010000001">
    <property type="protein sequence ID" value="MBW2939985.1"/>
    <property type="molecule type" value="Genomic_DNA"/>
</dbReference>
<dbReference type="PROSITE" id="PS51340">
    <property type="entry name" value="MOSC"/>
    <property type="match status" value="1"/>
</dbReference>
<proteinExistence type="predicted"/>
<keyword evidence="3" id="KW-1185">Reference proteome</keyword>
<organism evidence="2 3">
    <name type="scientific">Zhongshania aquimaris</name>
    <dbReference type="NCBI Taxonomy" id="2857107"/>
    <lineage>
        <taxon>Bacteria</taxon>
        <taxon>Pseudomonadati</taxon>
        <taxon>Pseudomonadota</taxon>
        <taxon>Gammaproteobacteria</taxon>
        <taxon>Cellvibrionales</taxon>
        <taxon>Spongiibacteraceae</taxon>
        <taxon>Zhongshania</taxon>
    </lineage>
</organism>
<dbReference type="InterPro" id="IPR052353">
    <property type="entry name" value="Benzoxazolinone_Detox_Enz"/>
</dbReference>
<dbReference type="RefSeq" id="WP_219042216.1">
    <property type="nucleotide sequence ID" value="NZ_JAHWDQ010000001.1"/>
</dbReference>
<protein>
    <submittedName>
        <fullName evidence="2">MOSC domain-containing protein</fullName>
    </submittedName>
</protein>
<accession>A0ABS6VQE2</accession>
<reference evidence="2" key="1">
    <citation type="submission" date="2021-07" db="EMBL/GenBank/DDBJ databases">
        <title>Zhongshania sp. CAU 1632 isolated from seawater.</title>
        <authorList>
            <person name="Kim W."/>
        </authorList>
    </citation>
    <scope>NUCLEOTIDE SEQUENCE</scope>
    <source>
        <strain evidence="2">CAU 1632</strain>
    </source>
</reference>